<sequence>MSLRLQLIMSSSESLRNLCGLLIRTAGWKSSGRLGTHARRKFKTVARHEQGVATDVKAAESERIVLSERDFGRFLEVIDAPSKPTEALLALVRKRRLSGR</sequence>
<evidence type="ECO:0000313" key="3">
    <source>
        <dbReference type="Proteomes" id="UP000282656"/>
    </source>
</evidence>
<organism evidence="2 3">
    <name type="scientific">Corallococcus interemptor</name>
    <dbReference type="NCBI Taxonomy" id="2316720"/>
    <lineage>
        <taxon>Bacteria</taxon>
        <taxon>Pseudomonadati</taxon>
        <taxon>Myxococcota</taxon>
        <taxon>Myxococcia</taxon>
        <taxon>Myxococcales</taxon>
        <taxon>Cystobacterineae</taxon>
        <taxon>Myxococcaceae</taxon>
        <taxon>Corallococcus</taxon>
    </lineage>
</organism>
<dbReference type="Gene3D" id="1.20.5.780">
    <property type="entry name" value="Single helix bin"/>
    <property type="match status" value="1"/>
</dbReference>
<comment type="caution">
    <text evidence="2">The sequence shown here is derived from an EMBL/GenBank/DDBJ whole genome shotgun (WGS) entry which is preliminary data.</text>
</comment>
<accession>A0A3A8QQF7</accession>
<dbReference type="RefSeq" id="WP_120548710.1">
    <property type="nucleotide sequence ID" value="NZ_RAWM01000028.1"/>
</dbReference>
<dbReference type="InterPro" id="IPR014795">
    <property type="entry name" value="TacA_1-like"/>
</dbReference>
<gene>
    <name evidence="2" type="ORF">D7X96_13290</name>
</gene>
<dbReference type="EMBL" id="RAWM01000028">
    <property type="protein sequence ID" value="RKH69968.1"/>
    <property type="molecule type" value="Genomic_DNA"/>
</dbReference>
<dbReference type="AlphaFoldDB" id="A0A3A8QQF7"/>
<dbReference type="Proteomes" id="UP000282656">
    <property type="component" value="Unassembled WGS sequence"/>
</dbReference>
<dbReference type="Pfam" id="PF08681">
    <property type="entry name" value="TacA1"/>
    <property type="match status" value="1"/>
</dbReference>
<proteinExistence type="predicted"/>
<keyword evidence="3" id="KW-1185">Reference proteome</keyword>
<keyword evidence="1" id="KW-1277">Toxin-antitoxin system</keyword>
<name>A0A3A8QQF7_9BACT</name>
<evidence type="ECO:0000256" key="1">
    <source>
        <dbReference type="ARBA" id="ARBA00022649"/>
    </source>
</evidence>
<reference evidence="3" key="1">
    <citation type="submission" date="2018-09" db="EMBL/GenBank/DDBJ databases">
        <authorList>
            <person name="Livingstone P.G."/>
            <person name="Whitworth D.E."/>
        </authorList>
    </citation>
    <scope>NUCLEOTIDE SEQUENCE [LARGE SCALE GENOMIC DNA]</scope>
    <source>
        <strain evidence="3">AB047A</strain>
    </source>
</reference>
<evidence type="ECO:0000313" key="2">
    <source>
        <dbReference type="EMBL" id="RKH69968.1"/>
    </source>
</evidence>
<protein>
    <submittedName>
        <fullName evidence="2">DUF1778 domain-containing protein</fullName>
    </submittedName>
</protein>